<reference evidence="11 12" key="2">
    <citation type="journal article" date="2014" name="Curr. Biol.">
        <title>Symbiont-Supplemented Maternal Investment Underpinning Host's Ecological Adaptation.</title>
        <authorList>
            <person name="Kaiwa N."/>
            <person name="Hosokawa T."/>
            <person name="Nikoh N."/>
            <person name="Tanahashi M."/>
            <person name="Moriyama M."/>
            <person name="Meng X.Y."/>
            <person name="Maeda T."/>
            <person name="Yamaguchi K."/>
            <person name="Shigenobu S."/>
            <person name="Ito M."/>
            <person name="Fukatsu T."/>
        </authorList>
    </citation>
    <scope>NUCLEOTIDE SEQUENCE [LARGE SCALE GENOMIC DNA]</scope>
    <source>
        <strain evidence="11 12">UwTKB</strain>
    </source>
</reference>
<organism evidence="11 12">
    <name type="scientific">Candidatus Tachikawaea gelatinosa</name>
    <dbReference type="NCBI Taxonomy" id="1410383"/>
    <lineage>
        <taxon>Bacteria</taxon>
        <taxon>Pseudomonadati</taxon>
        <taxon>Pseudomonadota</taxon>
        <taxon>Gammaproteobacteria</taxon>
        <taxon>Enterobacterales</taxon>
        <taxon>Enterobacteriaceae</taxon>
        <taxon>Candidatus Tachikawaea</taxon>
    </lineage>
</organism>
<accession>A0A090AJ26</accession>
<dbReference type="EC" id="2.3.1.1" evidence="9"/>
<keyword evidence="7 9" id="KW-0012">Acyltransferase</keyword>
<dbReference type="Pfam" id="PF00696">
    <property type="entry name" value="AA_kinase"/>
    <property type="match status" value="1"/>
</dbReference>
<dbReference type="PIRSF" id="PIRSF000423">
    <property type="entry name" value="ArgA"/>
    <property type="match status" value="1"/>
</dbReference>
<dbReference type="CDD" id="cd04237">
    <property type="entry name" value="AAK_NAGS-ABP"/>
    <property type="match status" value="1"/>
</dbReference>
<evidence type="ECO:0000313" key="12">
    <source>
        <dbReference type="Proteomes" id="UP000031627"/>
    </source>
</evidence>
<evidence type="ECO:0000256" key="2">
    <source>
        <dbReference type="ARBA" id="ARBA00009145"/>
    </source>
</evidence>
<dbReference type="PANTHER" id="PTHR30602:SF12">
    <property type="entry name" value="AMINO-ACID ACETYLTRANSFERASE NAGS1, CHLOROPLASTIC-RELATED"/>
    <property type="match status" value="1"/>
</dbReference>
<evidence type="ECO:0000256" key="1">
    <source>
        <dbReference type="ARBA" id="ARBA00004925"/>
    </source>
</evidence>
<dbReference type="SUPFAM" id="SSF53633">
    <property type="entry name" value="Carbamate kinase-like"/>
    <property type="match status" value="1"/>
</dbReference>
<name>A0A090AJ26_9ENTR</name>
<dbReference type="AlphaFoldDB" id="A0A090AJ26"/>
<keyword evidence="9" id="KW-0963">Cytoplasm</keyword>
<gene>
    <name evidence="9 11" type="primary">argA</name>
    <name evidence="11" type="ORF">TGUWTKB_1940</name>
</gene>
<dbReference type="NCBIfam" id="TIGR01890">
    <property type="entry name" value="N-Ac-Glu-synth"/>
    <property type="match status" value="1"/>
</dbReference>
<dbReference type="RefSeq" id="WP_041062651.1">
    <property type="nucleotide sequence ID" value="NZ_AP014521.1"/>
</dbReference>
<evidence type="ECO:0000256" key="5">
    <source>
        <dbReference type="ARBA" id="ARBA00022605"/>
    </source>
</evidence>
<dbReference type="InterPro" id="IPR016181">
    <property type="entry name" value="Acyl_CoA_acyltransferase"/>
</dbReference>
<dbReference type="NCBIfam" id="NF003641">
    <property type="entry name" value="PRK05279.1"/>
    <property type="match status" value="1"/>
</dbReference>
<reference evidence="12" key="1">
    <citation type="submission" date="2013-11" db="EMBL/GenBank/DDBJ databases">
        <title>Symbiont-containing voluminous jelly as an extraordinary maternal gift for overwintering insect nymphs.</title>
        <authorList>
            <person name="Kaiwa N."/>
            <person name="Hosokawa T."/>
            <person name="Nikoh N."/>
            <person name="Meng X.Y."/>
            <person name="Tanahashi M."/>
            <person name="Moriyama M."/>
            <person name="Maeda T."/>
            <person name="Yamaguchi K."/>
            <person name="Shigenobu S."/>
            <person name="Ito M."/>
            <person name="Fukatsu T."/>
        </authorList>
    </citation>
    <scope>NUCLEOTIDE SEQUENCE [LARGE SCALE GENOMIC DNA]</scope>
    <source>
        <strain evidence="12">UwTKB</strain>
    </source>
</reference>
<dbReference type="SUPFAM" id="SSF55729">
    <property type="entry name" value="Acyl-CoA N-acyltransferases (Nat)"/>
    <property type="match status" value="1"/>
</dbReference>
<evidence type="ECO:0000256" key="7">
    <source>
        <dbReference type="ARBA" id="ARBA00023315"/>
    </source>
</evidence>
<dbReference type="HOGENOM" id="CLU_024773_0_0_6"/>
<sequence length="438" mass="49738">MKERTTELVHGFRHAVPYINTHRNKIFVIMLNGEAIKHKNFYNIINDIGLLHSLGIRLVIVYGARPQINTSLKKNNIQAEYYQYNRITDIYSLELIKKEAGSLQLEIIARLSMSLNNTPLQGANINVVSGNFVIAQPLGVKDGIDYIYTGCIRRIEKDAIVHQLNNKNIVLIGPIAASVTGENFNLLSEDIATKIAISLQAEKMIGFCNEQGITNSYGEVISEIFPKKLKEFLKNNQEIKKSTVLFLRGAIKACQNGVKRSHFISYQENGALLQELFSREGIGTQIVMESSEKILHAKVNDIGGIIELIRPLEKAGILVYRSRKQLETEIDKFIIIKRENLIIACVALYVFKKEKIGEMACLAVHPDYRKSSRGQLLLRAIENQSLKIGLKKIFVMTTCSIHWFQENGFVPVNIDSLPKIKRKIYNHQRKSKILMLYL</sequence>
<dbReference type="InterPro" id="IPR010167">
    <property type="entry name" value="NH2A_AcTrfase"/>
</dbReference>
<dbReference type="OrthoDB" id="9802238at2"/>
<proteinExistence type="inferred from homology"/>
<feature type="domain" description="N-acetyltransferase" evidence="10">
    <location>
        <begin position="292"/>
        <end position="438"/>
    </location>
</feature>
<dbReference type="Gene3D" id="3.40.630.30">
    <property type="match status" value="1"/>
</dbReference>
<comment type="subcellular location">
    <subcellularLocation>
        <location evidence="9">Cytoplasm</location>
    </subcellularLocation>
</comment>
<dbReference type="PANTHER" id="PTHR30602">
    <property type="entry name" value="AMINO-ACID ACETYLTRANSFERASE"/>
    <property type="match status" value="1"/>
</dbReference>
<evidence type="ECO:0000256" key="6">
    <source>
        <dbReference type="ARBA" id="ARBA00022679"/>
    </source>
</evidence>
<dbReference type="InterPro" id="IPR000182">
    <property type="entry name" value="GNAT_dom"/>
</dbReference>
<evidence type="ECO:0000259" key="10">
    <source>
        <dbReference type="PROSITE" id="PS51186"/>
    </source>
</evidence>
<dbReference type="Pfam" id="PF13508">
    <property type="entry name" value="Acetyltransf_7"/>
    <property type="match status" value="1"/>
</dbReference>
<comment type="pathway">
    <text evidence="1 9">Amino-acid biosynthesis; L-arginine biosynthesis; N(2)-acetyl-L-ornithine from L-glutamate: step 1/4.</text>
</comment>
<dbReference type="STRING" id="1410383.TGUWTKB_1940"/>
<protein>
    <recommendedName>
        <fullName evidence="9">Amino-acid acetyltransferase</fullName>
        <ecNumber evidence="9">2.3.1.1</ecNumber>
    </recommendedName>
    <alternativeName>
        <fullName evidence="9">N-acetylglutamate synthase</fullName>
        <shortName evidence="9">AGS</shortName>
        <shortName evidence="9">NAGS</shortName>
    </alternativeName>
</protein>
<dbReference type="InterPro" id="IPR036393">
    <property type="entry name" value="AceGlu_kinase-like_sf"/>
</dbReference>
<evidence type="ECO:0000313" key="11">
    <source>
        <dbReference type="EMBL" id="BAP58438.1"/>
    </source>
</evidence>
<dbReference type="Gene3D" id="3.40.1160.10">
    <property type="entry name" value="Acetylglutamate kinase-like"/>
    <property type="match status" value="1"/>
</dbReference>
<dbReference type="GO" id="GO:0006526">
    <property type="term" value="P:L-arginine biosynthetic process"/>
    <property type="evidence" value="ECO:0007669"/>
    <property type="project" value="UniProtKB-UniRule"/>
</dbReference>
<dbReference type="PROSITE" id="PS51186">
    <property type="entry name" value="GNAT"/>
    <property type="match status" value="1"/>
</dbReference>
<keyword evidence="4 9" id="KW-0055">Arginine biosynthesis</keyword>
<dbReference type="GO" id="GO:0005737">
    <property type="term" value="C:cytoplasm"/>
    <property type="evidence" value="ECO:0007669"/>
    <property type="project" value="UniProtKB-SubCell"/>
</dbReference>
<dbReference type="KEGG" id="sbw:TGUWTKB_1940"/>
<evidence type="ECO:0000256" key="8">
    <source>
        <dbReference type="ARBA" id="ARBA00048372"/>
    </source>
</evidence>
<dbReference type="GO" id="GO:0004042">
    <property type="term" value="F:L-glutamate N-acetyltransferase activity"/>
    <property type="evidence" value="ECO:0007669"/>
    <property type="project" value="UniProtKB-UniRule"/>
</dbReference>
<dbReference type="InterPro" id="IPR001048">
    <property type="entry name" value="Asp/Glu/Uridylate_kinase"/>
</dbReference>
<comment type="similarity">
    <text evidence="2 9">Belongs to the acetyltransferase family. ArgA subfamily.</text>
</comment>
<keyword evidence="6 9" id="KW-0808">Transferase</keyword>
<comment type="subunit">
    <text evidence="3 9">Homohexamer.</text>
</comment>
<evidence type="ECO:0000256" key="9">
    <source>
        <dbReference type="HAMAP-Rule" id="MF_01105"/>
    </source>
</evidence>
<evidence type="ECO:0000256" key="3">
    <source>
        <dbReference type="ARBA" id="ARBA00011643"/>
    </source>
</evidence>
<dbReference type="HAMAP" id="MF_01105">
    <property type="entry name" value="N_acetyl_glu_synth"/>
    <property type="match status" value="1"/>
</dbReference>
<dbReference type="UniPathway" id="UPA00068">
    <property type="reaction ID" value="UER00106"/>
</dbReference>
<dbReference type="EMBL" id="AP014521">
    <property type="protein sequence ID" value="BAP58438.1"/>
    <property type="molecule type" value="Genomic_DNA"/>
</dbReference>
<keyword evidence="5 9" id="KW-0028">Amino-acid biosynthesis</keyword>
<evidence type="ECO:0000256" key="4">
    <source>
        <dbReference type="ARBA" id="ARBA00022571"/>
    </source>
</evidence>
<dbReference type="InterPro" id="IPR033719">
    <property type="entry name" value="NAGS_kin"/>
</dbReference>
<keyword evidence="12" id="KW-1185">Reference proteome</keyword>
<dbReference type="CDD" id="cd04301">
    <property type="entry name" value="NAT_SF"/>
    <property type="match status" value="1"/>
</dbReference>
<dbReference type="Proteomes" id="UP000031627">
    <property type="component" value="Chromosome"/>
</dbReference>
<comment type="catalytic activity">
    <reaction evidence="8 9">
        <text>L-glutamate + acetyl-CoA = N-acetyl-L-glutamate + CoA + H(+)</text>
        <dbReference type="Rhea" id="RHEA:24292"/>
        <dbReference type="ChEBI" id="CHEBI:15378"/>
        <dbReference type="ChEBI" id="CHEBI:29985"/>
        <dbReference type="ChEBI" id="CHEBI:44337"/>
        <dbReference type="ChEBI" id="CHEBI:57287"/>
        <dbReference type="ChEBI" id="CHEBI:57288"/>
        <dbReference type="EC" id="2.3.1.1"/>
    </reaction>
</comment>